<dbReference type="OrthoDB" id="346910at2759"/>
<dbReference type="PROSITE" id="PS00880">
    <property type="entry name" value="ACB_1"/>
    <property type="match status" value="1"/>
</dbReference>
<dbReference type="SUPFAM" id="SSF47027">
    <property type="entry name" value="Acyl-CoA binding protein"/>
    <property type="match status" value="1"/>
</dbReference>
<feature type="domain" description="ACB" evidence="4">
    <location>
        <begin position="5"/>
        <end position="87"/>
    </location>
</feature>
<dbReference type="PANTHER" id="PTHR23310">
    <property type="entry name" value="ACYL-COA-BINDING PROTEIN, ACBP"/>
    <property type="match status" value="1"/>
</dbReference>
<dbReference type="EMBL" id="KZ992517">
    <property type="protein sequence ID" value="RKP09391.1"/>
    <property type="molecule type" value="Genomic_DNA"/>
</dbReference>
<feature type="region of interest" description="Disordered" evidence="3">
    <location>
        <begin position="1"/>
        <end position="20"/>
    </location>
</feature>
<dbReference type="Gene3D" id="1.20.80.10">
    <property type="match status" value="1"/>
</dbReference>
<keyword evidence="6" id="KW-1185">Reference proteome</keyword>
<proteinExistence type="inferred from homology"/>
<name>A0A4P9XUY0_9FUNG</name>
<dbReference type="AlphaFoldDB" id="A0A4P9XUY0"/>
<organism evidence="5 6">
    <name type="scientific">Thamnocephalis sphaerospora</name>
    <dbReference type="NCBI Taxonomy" id="78915"/>
    <lineage>
        <taxon>Eukaryota</taxon>
        <taxon>Fungi</taxon>
        <taxon>Fungi incertae sedis</taxon>
        <taxon>Zoopagomycota</taxon>
        <taxon>Zoopagomycotina</taxon>
        <taxon>Zoopagomycetes</taxon>
        <taxon>Zoopagales</taxon>
        <taxon>Sigmoideomycetaceae</taxon>
        <taxon>Thamnocephalis</taxon>
    </lineage>
</organism>
<comment type="similarity">
    <text evidence="1">Belongs to the ACBP family.</text>
</comment>
<dbReference type="GO" id="GO:0000062">
    <property type="term" value="F:fatty-acyl-CoA binding"/>
    <property type="evidence" value="ECO:0007669"/>
    <property type="project" value="InterPro"/>
</dbReference>
<evidence type="ECO:0000256" key="3">
    <source>
        <dbReference type="SAM" id="MobiDB-lite"/>
    </source>
</evidence>
<dbReference type="InterPro" id="IPR022408">
    <property type="entry name" value="Acyl-CoA-binding_prot_CS"/>
</dbReference>
<dbReference type="PROSITE" id="PS51228">
    <property type="entry name" value="ACB_2"/>
    <property type="match status" value="1"/>
</dbReference>
<dbReference type="InterPro" id="IPR000582">
    <property type="entry name" value="Acyl-CoA-binding_protein"/>
</dbReference>
<gene>
    <name evidence="5" type="ORF">THASP1DRAFT_28817</name>
</gene>
<reference evidence="6" key="1">
    <citation type="journal article" date="2018" name="Nat. Microbiol.">
        <title>Leveraging single-cell genomics to expand the fungal tree of life.</title>
        <authorList>
            <person name="Ahrendt S.R."/>
            <person name="Quandt C.A."/>
            <person name="Ciobanu D."/>
            <person name="Clum A."/>
            <person name="Salamov A."/>
            <person name="Andreopoulos B."/>
            <person name="Cheng J.F."/>
            <person name="Woyke T."/>
            <person name="Pelin A."/>
            <person name="Henrissat B."/>
            <person name="Reynolds N.K."/>
            <person name="Benny G.L."/>
            <person name="Smith M.E."/>
            <person name="James T.Y."/>
            <person name="Grigoriev I.V."/>
        </authorList>
    </citation>
    <scope>NUCLEOTIDE SEQUENCE [LARGE SCALE GENOMIC DNA]</scope>
    <source>
        <strain evidence="6">RSA 1356</strain>
    </source>
</reference>
<dbReference type="Pfam" id="PF00887">
    <property type="entry name" value="ACBP"/>
    <property type="match status" value="1"/>
</dbReference>
<dbReference type="InterPro" id="IPR035984">
    <property type="entry name" value="Acyl-CoA-binding_sf"/>
</dbReference>
<evidence type="ECO:0000256" key="2">
    <source>
        <dbReference type="ARBA" id="ARBA00023121"/>
    </source>
</evidence>
<protein>
    <submittedName>
        <fullName evidence="5">Acyl-CoA-binding protein</fullName>
    </submittedName>
</protein>
<dbReference type="GO" id="GO:0006631">
    <property type="term" value="P:fatty acid metabolic process"/>
    <property type="evidence" value="ECO:0007669"/>
    <property type="project" value="TreeGrafter"/>
</dbReference>
<dbReference type="PRINTS" id="PR00689">
    <property type="entry name" value="ACOABINDINGP"/>
</dbReference>
<evidence type="ECO:0000313" key="5">
    <source>
        <dbReference type="EMBL" id="RKP09391.1"/>
    </source>
</evidence>
<keyword evidence="2" id="KW-0446">Lipid-binding</keyword>
<accession>A0A4P9XUY0</accession>
<evidence type="ECO:0000259" key="4">
    <source>
        <dbReference type="PROSITE" id="PS51228"/>
    </source>
</evidence>
<evidence type="ECO:0000313" key="6">
    <source>
        <dbReference type="Proteomes" id="UP000271241"/>
    </source>
</evidence>
<evidence type="ECO:0000256" key="1">
    <source>
        <dbReference type="ARBA" id="ARBA00005567"/>
    </source>
</evidence>
<dbReference type="InterPro" id="IPR014352">
    <property type="entry name" value="FERM/acyl-CoA-bd_prot_sf"/>
</dbReference>
<dbReference type="STRING" id="78915.A0A4P9XUY0"/>
<dbReference type="PANTHER" id="PTHR23310:SF62">
    <property type="entry name" value="ACYL-COA BINDING PROTEIN 1, ISOFORM A"/>
    <property type="match status" value="1"/>
</dbReference>
<sequence>MSDTGNAAFEKAAQDARTLPKSTSNADLLEIYALYKQGTVGDNTTDRPGLFDPTGRAKWDAWTAKKGLSKEDAQAQYIAFVNQKLGA</sequence>
<dbReference type="Proteomes" id="UP000271241">
    <property type="component" value="Unassembled WGS sequence"/>
</dbReference>